<evidence type="ECO:0000259" key="2">
    <source>
        <dbReference type="Pfam" id="PF00561"/>
    </source>
</evidence>
<evidence type="ECO:0000256" key="1">
    <source>
        <dbReference type="ARBA" id="ARBA00008645"/>
    </source>
</evidence>
<dbReference type="AlphaFoldDB" id="A0AAQ3UFK1"/>
<dbReference type="PANTHER" id="PTHR43039">
    <property type="entry name" value="ESTERASE-RELATED"/>
    <property type="match status" value="1"/>
</dbReference>
<dbReference type="Pfam" id="PF00561">
    <property type="entry name" value="Abhydrolase_1"/>
    <property type="match status" value="1"/>
</dbReference>
<sequence length="252" mass="28098">MNNSVLSVLNVRVYGNGPRVLVLTQTVGADQSVWRRVLPDLVAHYRVVAYDLAASGSVSPACYNRERYASIEAYVEDLFQILDHLRVQHCVFIGQSFSSMIGMLAAVRRPQLICKLILFSASSSLEDLLSLHDALVSNYIECSNRRAPLAGPHQLPESVRDFSRPFFNMLPSIALDAFQTVFGTDLRHMLPWVRAPCVLVQSGYTCTPATGYLLDYLAGPTSVRFLRMCSHMPQVRHPEDVATLLLNVLSEN</sequence>
<name>A0AAQ3UFK1_PASNO</name>
<organism evidence="3 4">
    <name type="scientific">Paspalum notatum var. saurae</name>
    <dbReference type="NCBI Taxonomy" id="547442"/>
    <lineage>
        <taxon>Eukaryota</taxon>
        <taxon>Viridiplantae</taxon>
        <taxon>Streptophyta</taxon>
        <taxon>Embryophyta</taxon>
        <taxon>Tracheophyta</taxon>
        <taxon>Spermatophyta</taxon>
        <taxon>Magnoliopsida</taxon>
        <taxon>Liliopsida</taxon>
        <taxon>Poales</taxon>
        <taxon>Poaceae</taxon>
        <taxon>PACMAD clade</taxon>
        <taxon>Panicoideae</taxon>
        <taxon>Andropogonodae</taxon>
        <taxon>Paspaleae</taxon>
        <taxon>Paspalinae</taxon>
        <taxon>Paspalum</taxon>
    </lineage>
</organism>
<proteinExistence type="inferred from homology"/>
<comment type="similarity">
    <text evidence="1">Belongs to the AB hydrolase superfamily.</text>
</comment>
<dbReference type="InterPro" id="IPR000073">
    <property type="entry name" value="AB_hydrolase_1"/>
</dbReference>
<dbReference type="Gene3D" id="3.40.50.1820">
    <property type="entry name" value="alpha/beta hydrolase"/>
    <property type="match status" value="1"/>
</dbReference>
<evidence type="ECO:0000313" key="4">
    <source>
        <dbReference type="Proteomes" id="UP001341281"/>
    </source>
</evidence>
<dbReference type="EMBL" id="CP144752">
    <property type="protein sequence ID" value="WVZ91006.1"/>
    <property type="molecule type" value="Genomic_DNA"/>
</dbReference>
<feature type="domain" description="AB hydrolase-1" evidence="2">
    <location>
        <begin position="28"/>
        <end position="125"/>
    </location>
</feature>
<dbReference type="SUPFAM" id="SSF53474">
    <property type="entry name" value="alpha/beta-Hydrolases"/>
    <property type="match status" value="1"/>
</dbReference>
<gene>
    <name evidence="3" type="ORF">U9M48_037240</name>
</gene>
<dbReference type="Proteomes" id="UP001341281">
    <property type="component" value="Chromosome 08"/>
</dbReference>
<keyword evidence="4" id="KW-1185">Reference proteome</keyword>
<protein>
    <recommendedName>
        <fullName evidence="2">AB hydrolase-1 domain-containing protein</fullName>
    </recommendedName>
</protein>
<evidence type="ECO:0000313" key="3">
    <source>
        <dbReference type="EMBL" id="WVZ91006.1"/>
    </source>
</evidence>
<reference evidence="3 4" key="1">
    <citation type="submission" date="2024-02" db="EMBL/GenBank/DDBJ databases">
        <title>High-quality chromosome-scale genome assembly of Pensacola bahiagrass (Paspalum notatum Flugge var. saurae).</title>
        <authorList>
            <person name="Vega J.M."/>
            <person name="Podio M."/>
            <person name="Orjuela J."/>
            <person name="Siena L.A."/>
            <person name="Pessino S.C."/>
            <person name="Combes M.C."/>
            <person name="Mariac C."/>
            <person name="Albertini E."/>
            <person name="Pupilli F."/>
            <person name="Ortiz J.P.A."/>
            <person name="Leblanc O."/>
        </authorList>
    </citation>
    <scope>NUCLEOTIDE SEQUENCE [LARGE SCALE GENOMIC DNA]</scope>
    <source>
        <strain evidence="3">R1</strain>
        <tissue evidence="3">Leaf</tissue>
    </source>
</reference>
<dbReference type="InterPro" id="IPR029058">
    <property type="entry name" value="AB_hydrolase_fold"/>
</dbReference>
<accession>A0AAQ3UFK1</accession>